<dbReference type="InterPro" id="IPR051792">
    <property type="entry name" value="GGT_bact"/>
</dbReference>
<gene>
    <name evidence="12" type="ORF">GCM10011403_23580</name>
</gene>
<keyword evidence="6 11" id="KW-0865">Zymogen</keyword>
<dbReference type="Gene3D" id="1.10.246.130">
    <property type="match status" value="1"/>
</dbReference>
<evidence type="ECO:0000256" key="2">
    <source>
        <dbReference type="ARBA" id="ARBA00001089"/>
    </source>
</evidence>
<dbReference type="PANTHER" id="PTHR43199:SF1">
    <property type="entry name" value="GLUTATHIONE HYDROLASE PROENZYME"/>
    <property type="match status" value="1"/>
</dbReference>
<keyword evidence="4 11" id="KW-0808">Transferase</keyword>
<dbReference type="GO" id="GO:0036374">
    <property type="term" value="F:glutathione hydrolase activity"/>
    <property type="evidence" value="ECO:0007669"/>
    <property type="project" value="UniProtKB-UniRule"/>
</dbReference>
<dbReference type="EC" id="3.4.19.13" evidence="11"/>
<dbReference type="AlphaFoldDB" id="A0A916VJR4"/>
<dbReference type="InterPro" id="IPR055262">
    <property type="entry name" value="GGT_CS"/>
</dbReference>
<comment type="pathway">
    <text evidence="11">Sulfur metabolism; glutathione metabolism.</text>
</comment>
<comment type="similarity">
    <text evidence="3 11">Belongs to the gamma-glutamyltransferase family.</text>
</comment>
<evidence type="ECO:0000256" key="4">
    <source>
        <dbReference type="ARBA" id="ARBA00022679"/>
    </source>
</evidence>
<dbReference type="InterPro" id="IPR000101">
    <property type="entry name" value="GGT_peptidase"/>
</dbReference>
<evidence type="ECO:0000256" key="9">
    <source>
        <dbReference type="PIRSR" id="PIRSR600101-1"/>
    </source>
</evidence>
<keyword evidence="5 11" id="KW-0378">Hydrolase</keyword>
<dbReference type="PROSITE" id="PS00462">
    <property type="entry name" value="G_GLU_TRANSPEPTIDASE"/>
    <property type="match status" value="1"/>
</dbReference>
<evidence type="ECO:0000313" key="12">
    <source>
        <dbReference type="EMBL" id="GFZ79724.1"/>
    </source>
</evidence>
<dbReference type="Proteomes" id="UP000627715">
    <property type="component" value="Unassembled WGS sequence"/>
</dbReference>
<evidence type="ECO:0000256" key="1">
    <source>
        <dbReference type="ARBA" id="ARBA00001049"/>
    </source>
</evidence>
<evidence type="ECO:0000256" key="8">
    <source>
        <dbReference type="ARBA" id="ARBA00047417"/>
    </source>
</evidence>
<comment type="subunit">
    <text evidence="11">This enzyme consists of two polypeptide chains, which are synthesized in precursor form from a single polypeptide.</text>
</comment>
<dbReference type="InterPro" id="IPR043138">
    <property type="entry name" value="GGT_lsub"/>
</dbReference>
<keyword evidence="13" id="KW-1185">Reference proteome</keyword>
<evidence type="ECO:0000256" key="7">
    <source>
        <dbReference type="ARBA" id="ARBA00023315"/>
    </source>
</evidence>
<feature type="binding site" evidence="10">
    <location>
        <position position="485"/>
    </location>
    <ligand>
        <name>L-glutamate</name>
        <dbReference type="ChEBI" id="CHEBI:29985"/>
    </ligand>
</feature>
<dbReference type="InterPro" id="IPR029055">
    <property type="entry name" value="Ntn_hydrolases_N"/>
</dbReference>
<reference evidence="12" key="2">
    <citation type="submission" date="2020-09" db="EMBL/GenBank/DDBJ databases">
        <authorList>
            <person name="Sun Q."/>
            <person name="Zhou Y."/>
        </authorList>
    </citation>
    <scope>NUCLEOTIDE SEQUENCE</scope>
    <source>
        <strain evidence="12">CGMCC 1.15425</strain>
    </source>
</reference>
<dbReference type="PANTHER" id="PTHR43199">
    <property type="entry name" value="GLUTATHIONE HYDROLASE"/>
    <property type="match status" value="1"/>
</dbReference>
<dbReference type="EC" id="2.3.2.2" evidence="11"/>
<dbReference type="PRINTS" id="PR01210">
    <property type="entry name" value="GGTRANSPTASE"/>
</dbReference>
<dbReference type="GO" id="GO:0103068">
    <property type="term" value="F:leukotriene C4 gamma-glutamyl transferase activity"/>
    <property type="evidence" value="ECO:0007669"/>
    <property type="project" value="UniProtKB-EC"/>
</dbReference>
<dbReference type="GO" id="GO:0006750">
    <property type="term" value="P:glutathione biosynthetic process"/>
    <property type="evidence" value="ECO:0007669"/>
    <property type="project" value="UniProtKB-KW"/>
</dbReference>
<comment type="catalytic activity">
    <reaction evidence="2 11">
        <text>glutathione + H2O = L-cysteinylglycine + L-glutamate</text>
        <dbReference type="Rhea" id="RHEA:28807"/>
        <dbReference type="ChEBI" id="CHEBI:15377"/>
        <dbReference type="ChEBI" id="CHEBI:29985"/>
        <dbReference type="ChEBI" id="CHEBI:57925"/>
        <dbReference type="ChEBI" id="CHEBI:61694"/>
        <dbReference type="EC" id="3.4.19.13"/>
    </reaction>
</comment>
<feature type="binding site" evidence="10">
    <location>
        <begin position="463"/>
        <end position="464"/>
    </location>
    <ligand>
        <name>L-glutamate</name>
        <dbReference type="ChEBI" id="CHEBI:29985"/>
    </ligand>
</feature>
<keyword evidence="7 11" id="KW-0012">Acyltransferase</keyword>
<reference evidence="12" key="1">
    <citation type="journal article" date="2014" name="Int. J. Syst. Evol. Microbiol.">
        <title>Complete genome sequence of Corynebacterium casei LMG S-19264T (=DSM 44701T), isolated from a smear-ripened cheese.</title>
        <authorList>
            <consortium name="US DOE Joint Genome Institute (JGI-PGF)"/>
            <person name="Walter F."/>
            <person name="Albersmeier A."/>
            <person name="Kalinowski J."/>
            <person name="Ruckert C."/>
        </authorList>
    </citation>
    <scope>NUCLEOTIDE SEQUENCE</scope>
    <source>
        <strain evidence="12">CGMCC 1.15425</strain>
    </source>
</reference>
<feature type="binding site" evidence="10">
    <location>
        <position position="117"/>
    </location>
    <ligand>
        <name>L-glutamate</name>
        <dbReference type="ChEBI" id="CHEBI:29985"/>
    </ligand>
</feature>
<feature type="active site" description="Nucleophile" evidence="9">
    <location>
        <position position="392"/>
    </location>
</feature>
<evidence type="ECO:0000313" key="13">
    <source>
        <dbReference type="Proteomes" id="UP000627715"/>
    </source>
</evidence>
<keyword evidence="11" id="KW-0317">Glutathione biosynthesis</keyword>
<dbReference type="Gene3D" id="3.60.20.40">
    <property type="match status" value="1"/>
</dbReference>
<dbReference type="EMBL" id="BMIY01000010">
    <property type="protein sequence ID" value="GFZ79724.1"/>
    <property type="molecule type" value="Genomic_DNA"/>
</dbReference>
<proteinExistence type="inferred from homology"/>
<dbReference type="NCBIfam" id="TIGR00066">
    <property type="entry name" value="g_glut_trans"/>
    <property type="match status" value="1"/>
</dbReference>
<comment type="catalytic activity">
    <reaction evidence="1 11">
        <text>an S-substituted glutathione + H2O = an S-substituted L-cysteinylglycine + L-glutamate</text>
        <dbReference type="Rhea" id="RHEA:59468"/>
        <dbReference type="ChEBI" id="CHEBI:15377"/>
        <dbReference type="ChEBI" id="CHEBI:29985"/>
        <dbReference type="ChEBI" id="CHEBI:90779"/>
        <dbReference type="ChEBI" id="CHEBI:143103"/>
        <dbReference type="EC" id="3.4.19.13"/>
    </reaction>
</comment>
<feature type="binding site" evidence="10">
    <location>
        <position position="434"/>
    </location>
    <ligand>
        <name>L-glutamate</name>
        <dbReference type="ChEBI" id="CHEBI:29985"/>
    </ligand>
</feature>
<dbReference type="Pfam" id="PF01019">
    <property type="entry name" value="G_glu_transpept"/>
    <property type="match status" value="1"/>
</dbReference>
<comment type="catalytic activity">
    <reaction evidence="8 11">
        <text>an N-terminal (5-L-glutamyl)-[peptide] + an alpha-amino acid = 5-L-glutamyl amino acid + an N-terminal L-alpha-aminoacyl-[peptide]</text>
        <dbReference type="Rhea" id="RHEA:23904"/>
        <dbReference type="Rhea" id="RHEA-COMP:9780"/>
        <dbReference type="Rhea" id="RHEA-COMP:9795"/>
        <dbReference type="ChEBI" id="CHEBI:77644"/>
        <dbReference type="ChEBI" id="CHEBI:78597"/>
        <dbReference type="ChEBI" id="CHEBI:78599"/>
        <dbReference type="ChEBI" id="CHEBI:78608"/>
        <dbReference type="EC" id="2.3.2.2"/>
    </reaction>
</comment>
<evidence type="ECO:0000256" key="11">
    <source>
        <dbReference type="RuleBase" id="RU368036"/>
    </source>
</evidence>
<sequence>MNRLSMQSQTMHSVVLRSCAMRCKAVIAVLLVLFPLALYAEGGRTPLRVENGIVTSASRIASEVGVDVLKNGGNAIDATVATAFALAVTWPTAGNIGGGGFLVYHGEDGHATTFDFREKAPLAATEQMYVGMDGESNNMQHRGFLSVGVPGTVAGMYQAHQKYGKLPWAELVDPAVQLARDGIPITYALYSGFDRNQSFWDQFPSSAAVFRKADGSSYEIGDTWQQPDLARTLERIRDEGRDGFYKGENAKMLADFMAENGGLITEEDLAKYEAVEREPIRGTYRGYDIVSMPPPSSGGVAIVEMLNILEGYDLAAMGHNSADYLHVLTESMRRAFADRAEFLGDPDFNPDMPLTRLTSKEHAASLRASIDMEQASESDESAYAGIYESEETTHFSVVDAEGNMVSLTYTLENSYGSRIVAEGGGYLLNNEMGDFNPVPGVTNRFGQIGTDPNLVAPQKRMLSSMSPTIVAKDGKPVLAIGSPGGRTIINTTMQVILNMIDHDMNVAEAVEAGRIHHQWLPDVTSMEAMRFSPDTLRIYEAKGHETRVRGTQGHAMGIYHDAESGLYHGAADSRAGDGAAVGY</sequence>
<accession>A0A916VJR4</accession>
<dbReference type="SUPFAM" id="SSF56235">
    <property type="entry name" value="N-terminal nucleophile aminohydrolases (Ntn hydrolases)"/>
    <property type="match status" value="1"/>
</dbReference>
<dbReference type="InterPro" id="IPR043137">
    <property type="entry name" value="GGT_ssub_C"/>
</dbReference>
<dbReference type="GO" id="GO:0006751">
    <property type="term" value="P:glutathione catabolic process"/>
    <property type="evidence" value="ECO:0007669"/>
    <property type="project" value="UniProtKB-UniRule"/>
</dbReference>
<name>A0A916VJR4_9GAMM</name>
<comment type="caution">
    <text evidence="12">The sequence shown here is derived from an EMBL/GenBank/DDBJ whole genome shotgun (WGS) entry which is preliminary data.</text>
</comment>
<evidence type="ECO:0000256" key="6">
    <source>
        <dbReference type="ARBA" id="ARBA00023145"/>
    </source>
</evidence>
<evidence type="ECO:0000256" key="3">
    <source>
        <dbReference type="ARBA" id="ARBA00009381"/>
    </source>
</evidence>
<evidence type="ECO:0000256" key="5">
    <source>
        <dbReference type="ARBA" id="ARBA00022801"/>
    </source>
</evidence>
<comment type="PTM">
    <text evidence="11">Cleaved by autocatalysis into a large and a small subunit.</text>
</comment>
<evidence type="ECO:0000256" key="10">
    <source>
        <dbReference type="PIRSR" id="PIRSR600101-2"/>
    </source>
</evidence>
<organism evidence="12 13">
    <name type="scientific">Pseudohongiella nitratireducens</name>
    <dbReference type="NCBI Taxonomy" id="1768907"/>
    <lineage>
        <taxon>Bacteria</taxon>
        <taxon>Pseudomonadati</taxon>
        <taxon>Pseudomonadota</taxon>
        <taxon>Gammaproteobacteria</taxon>
        <taxon>Pseudomonadales</taxon>
        <taxon>Pseudohongiellaceae</taxon>
        <taxon>Pseudohongiella</taxon>
    </lineage>
</organism>
<protein>
    <recommendedName>
        <fullName evidence="11">Glutathione hydrolase proenzyme</fullName>
        <ecNumber evidence="11">2.3.2.2</ecNumber>
        <ecNumber evidence="11">3.4.19.13</ecNumber>
    </recommendedName>
    <component>
        <recommendedName>
            <fullName evidence="11">Glutathione hydrolase large chain</fullName>
        </recommendedName>
    </component>
    <component>
        <recommendedName>
            <fullName evidence="11">Glutathione hydrolase small chain</fullName>
        </recommendedName>
    </component>
</protein>